<feature type="signal peptide" evidence="6">
    <location>
        <begin position="1"/>
        <end position="21"/>
    </location>
</feature>
<dbReference type="PRINTS" id="PR01023">
    <property type="entry name" value="NAFLGMOTY"/>
</dbReference>
<dbReference type="PROSITE" id="PS01068">
    <property type="entry name" value="OMPA_1"/>
    <property type="match status" value="1"/>
</dbReference>
<feature type="domain" description="OmpA-like" evidence="7">
    <location>
        <begin position="329"/>
        <end position="444"/>
    </location>
</feature>
<dbReference type="AlphaFoldDB" id="A0A3B7MG20"/>
<evidence type="ECO:0000256" key="1">
    <source>
        <dbReference type="ARBA" id="ARBA00004442"/>
    </source>
</evidence>
<evidence type="ECO:0000256" key="6">
    <source>
        <dbReference type="SAM" id="SignalP"/>
    </source>
</evidence>
<keyword evidence="3 5" id="KW-0472">Membrane</keyword>
<sequence>MIKKLLLLMVMAALYSGSTTAQGFLSKKKGSLIGFSANFTDFKTPNEIKASSLKDALKKGDWHKFSEMGIGISLMYWQGLSKRLDLSVRYNGVFTEYSRSSYENTYSNEFEAALHARALTDDHTLNPFLTAGIGVGSYGKTWAPYAPLGLGLQVNLQSVTYLFLQVHYRVSLDKSGLDDNLFYSFGITESIASPKTQPAPVVVPFPVVERKDRDEDGVVDSADACPDVKGLAGLNGCPDGDGDGIADKDDKCPDIKGIARYSGCPIPDTDGDGVNDELDKCPSVAGVARYNGCPVPDTDKDGVNDEEDKCPALPGVRENQGCPVVKEEIVKKVNVAAGNIFFVSGSTKLLAKSYKSLNDVAAVLLQDAGLKLDIEGHTDNTGSDKVNQPLSEKRARAVLDYLKSKGVDESRIHAAGYGSSQPVADNKTVKGRTLNRRVELKLKY</sequence>
<keyword evidence="4" id="KW-0998">Cell outer membrane</keyword>
<dbReference type="RefSeq" id="WP_119048375.1">
    <property type="nucleotide sequence ID" value="NZ_CP032157.1"/>
</dbReference>
<organism evidence="8 9">
    <name type="scientific">Paraflavitalea soli</name>
    <dbReference type="NCBI Taxonomy" id="2315862"/>
    <lineage>
        <taxon>Bacteria</taxon>
        <taxon>Pseudomonadati</taxon>
        <taxon>Bacteroidota</taxon>
        <taxon>Chitinophagia</taxon>
        <taxon>Chitinophagales</taxon>
        <taxon>Chitinophagaceae</taxon>
        <taxon>Paraflavitalea</taxon>
    </lineage>
</organism>
<evidence type="ECO:0000313" key="9">
    <source>
        <dbReference type="Proteomes" id="UP000263900"/>
    </source>
</evidence>
<dbReference type="PANTHER" id="PTHR30329:SF21">
    <property type="entry name" value="LIPOPROTEIN YIAD-RELATED"/>
    <property type="match status" value="1"/>
</dbReference>
<dbReference type="InterPro" id="IPR006664">
    <property type="entry name" value="OMP_bac"/>
</dbReference>
<dbReference type="SUPFAM" id="SSF103647">
    <property type="entry name" value="TSP type-3 repeat"/>
    <property type="match status" value="1"/>
</dbReference>
<evidence type="ECO:0000256" key="5">
    <source>
        <dbReference type="PROSITE-ProRule" id="PRU00473"/>
    </source>
</evidence>
<dbReference type="InterPro" id="IPR036737">
    <property type="entry name" value="OmpA-like_sf"/>
</dbReference>
<comment type="subcellular location">
    <subcellularLocation>
        <location evidence="1">Cell outer membrane</location>
    </subcellularLocation>
</comment>
<accession>A0A3B7MG20</accession>
<dbReference type="InterPro" id="IPR050330">
    <property type="entry name" value="Bact_OuterMem_StrucFunc"/>
</dbReference>
<keyword evidence="9" id="KW-1185">Reference proteome</keyword>
<evidence type="ECO:0000256" key="3">
    <source>
        <dbReference type="ARBA" id="ARBA00023136"/>
    </source>
</evidence>
<dbReference type="Gene3D" id="3.30.1330.60">
    <property type="entry name" value="OmpA-like domain"/>
    <property type="match status" value="1"/>
</dbReference>
<dbReference type="PRINTS" id="PR01021">
    <property type="entry name" value="OMPADOMAIN"/>
</dbReference>
<gene>
    <name evidence="8" type="ORF">D3H65_00435</name>
</gene>
<dbReference type="Pfam" id="PF00691">
    <property type="entry name" value="OmpA"/>
    <property type="match status" value="1"/>
</dbReference>
<dbReference type="OrthoDB" id="1522982at2"/>
<dbReference type="PANTHER" id="PTHR30329">
    <property type="entry name" value="STATOR ELEMENT OF FLAGELLAR MOTOR COMPLEX"/>
    <property type="match status" value="1"/>
</dbReference>
<dbReference type="GO" id="GO:0009279">
    <property type="term" value="C:cell outer membrane"/>
    <property type="evidence" value="ECO:0007669"/>
    <property type="project" value="UniProtKB-SubCell"/>
</dbReference>
<dbReference type="SUPFAM" id="SSF103088">
    <property type="entry name" value="OmpA-like"/>
    <property type="match status" value="1"/>
</dbReference>
<dbReference type="GO" id="GO:0005509">
    <property type="term" value="F:calcium ion binding"/>
    <property type="evidence" value="ECO:0007669"/>
    <property type="project" value="InterPro"/>
</dbReference>
<dbReference type="PROSITE" id="PS51123">
    <property type="entry name" value="OMPA_2"/>
    <property type="match status" value="1"/>
</dbReference>
<evidence type="ECO:0000313" key="8">
    <source>
        <dbReference type="EMBL" id="AXY72537.1"/>
    </source>
</evidence>
<keyword evidence="2 6" id="KW-0732">Signal</keyword>
<dbReference type="EMBL" id="CP032157">
    <property type="protein sequence ID" value="AXY72537.1"/>
    <property type="molecule type" value="Genomic_DNA"/>
</dbReference>
<dbReference type="Pfam" id="PF02412">
    <property type="entry name" value="TSP_3"/>
    <property type="match status" value="3"/>
</dbReference>
<dbReference type="Proteomes" id="UP000263900">
    <property type="component" value="Chromosome"/>
</dbReference>
<dbReference type="InterPro" id="IPR028974">
    <property type="entry name" value="TSP_type-3_rpt"/>
</dbReference>
<dbReference type="GO" id="GO:0007155">
    <property type="term" value="P:cell adhesion"/>
    <property type="evidence" value="ECO:0007669"/>
    <property type="project" value="InterPro"/>
</dbReference>
<dbReference type="CDD" id="cd07185">
    <property type="entry name" value="OmpA_C-like"/>
    <property type="match status" value="1"/>
</dbReference>
<reference evidence="8 9" key="1">
    <citation type="submission" date="2018-09" db="EMBL/GenBank/DDBJ databases">
        <title>Genome sequencing of strain 6GH32-13.</title>
        <authorList>
            <person name="Weon H.-Y."/>
            <person name="Heo J."/>
            <person name="Kwon S.-W."/>
        </authorList>
    </citation>
    <scope>NUCLEOTIDE SEQUENCE [LARGE SCALE GENOMIC DNA]</scope>
    <source>
        <strain evidence="8 9">5GH32-13</strain>
    </source>
</reference>
<dbReference type="InterPro" id="IPR006665">
    <property type="entry name" value="OmpA-like"/>
</dbReference>
<dbReference type="InterPro" id="IPR003367">
    <property type="entry name" value="Thrombospondin_3-like_rpt"/>
</dbReference>
<evidence type="ECO:0000256" key="4">
    <source>
        <dbReference type="ARBA" id="ARBA00023237"/>
    </source>
</evidence>
<evidence type="ECO:0000256" key="2">
    <source>
        <dbReference type="ARBA" id="ARBA00022729"/>
    </source>
</evidence>
<dbReference type="KEGG" id="pseg:D3H65_00435"/>
<protein>
    <submittedName>
        <fullName evidence="8">OmpA family protein</fullName>
    </submittedName>
</protein>
<dbReference type="Gene3D" id="4.10.1080.10">
    <property type="entry name" value="TSP type-3 repeat"/>
    <property type="match status" value="1"/>
</dbReference>
<feature type="chain" id="PRO_5017673688" evidence="6">
    <location>
        <begin position="22"/>
        <end position="444"/>
    </location>
</feature>
<proteinExistence type="predicted"/>
<name>A0A3B7MG20_9BACT</name>
<dbReference type="InterPro" id="IPR006690">
    <property type="entry name" value="OMPA-like_CS"/>
</dbReference>
<evidence type="ECO:0000259" key="7">
    <source>
        <dbReference type="PROSITE" id="PS51123"/>
    </source>
</evidence>